<dbReference type="Proteomes" id="UP000515511">
    <property type="component" value="Plasmid unnamed1"/>
</dbReference>
<geneLocation type="plasmid" evidence="1 2">
    <name>unnamed1</name>
</geneLocation>
<dbReference type="AlphaFoldDB" id="A0A7G6YHB2"/>
<dbReference type="KEGG" id="lse:F1C12_21570"/>
<proteinExistence type="predicted"/>
<accession>A0A7G6YHB2</accession>
<dbReference type="EMBL" id="CP043642">
    <property type="protein sequence ID" value="QNE37877.1"/>
    <property type="molecule type" value="Genomic_DNA"/>
</dbReference>
<evidence type="ECO:0000313" key="1">
    <source>
        <dbReference type="EMBL" id="QNE37877.1"/>
    </source>
</evidence>
<keyword evidence="1" id="KW-0614">Plasmid</keyword>
<organism evidence="1 2">
    <name type="scientific">Leifsonia shinshuensis</name>
    <dbReference type="NCBI Taxonomy" id="150026"/>
    <lineage>
        <taxon>Bacteria</taxon>
        <taxon>Bacillati</taxon>
        <taxon>Actinomycetota</taxon>
        <taxon>Actinomycetes</taxon>
        <taxon>Micrococcales</taxon>
        <taxon>Microbacteriaceae</taxon>
        <taxon>Leifsonia</taxon>
    </lineage>
</organism>
<evidence type="ECO:0000313" key="2">
    <source>
        <dbReference type="Proteomes" id="UP000515511"/>
    </source>
</evidence>
<protein>
    <submittedName>
        <fullName evidence="1">Uncharacterized protein</fullName>
    </submittedName>
</protein>
<sequence>MSDYATTYRLTPYDTGDRLEPRDWVKGEVASPSGLPRQAMPDDFGRVDFTDDEGTTLLTVFAEPDGHGGVRLVVYGNVPVTIERADDSERIQLAD</sequence>
<gene>
    <name evidence="1" type="ORF">F1C12_21570</name>
</gene>
<reference evidence="2" key="1">
    <citation type="submission" date="2019-09" db="EMBL/GenBank/DDBJ databases">
        <title>Antimicrobial potential of Antarctic Bacteria.</title>
        <authorList>
            <person name="Benaud N."/>
            <person name="Edwards R.J."/>
            <person name="Ferrari B.C."/>
        </authorList>
    </citation>
    <scope>NUCLEOTIDE SEQUENCE [LARGE SCALE GENOMIC DNA]</scope>
    <source>
        <strain evidence="2">INR9</strain>
        <plasmid evidence="2">unnamed1</plasmid>
    </source>
</reference>
<name>A0A7G6YHB2_9MICO</name>
<dbReference type="RefSeq" id="WP_185279147.1">
    <property type="nucleotide sequence ID" value="NZ_CP043642.1"/>
</dbReference>